<comment type="caution">
    <text evidence="2">The sequence shown here is derived from an EMBL/GenBank/DDBJ whole genome shotgun (WGS) entry which is preliminary data.</text>
</comment>
<reference evidence="2 3" key="1">
    <citation type="submission" date="2019-08" db="EMBL/GenBank/DDBJ databases">
        <title>Paraburkholderia sp. DCY113.</title>
        <authorList>
            <person name="Kang J."/>
        </authorList>
    </citation>
    <scope>NUCLEOTIDE SEQUENCE [LARGE SCALE GENOMIC DNA]</scope>
    <source>
        <strain evidence="2 3">DCY113</strain>
    </source>
</reference>
<dbReference type="EMBL" id="VTUZ01000055">
    <property type="protein sequence ID" value="KAA0998659.1"/>
    <property type="molecule type" value="Genomic_DNA"/>
</dbReference>
<evidence type="ECO:0000313" key="3">
    <source>
        <dbReference type="Proteomes" id="UP000325273"/>
    </source>
</evidence>
<gene>
    <name evidence="2" type="ORF">FVF58_43885</name>
</gene>
<name>A0A5B0G9J6_9BURK</name>
<evidence type="ECO:0000313" key="2">
    <source>
        <dbReference type="EMBL" id="KAA0998659.1"/>
    </source>
</evidence>
<keyword evidence="3" id="KW-1185">Reference proteome</keyword>
<dbReference type="Proteomes" id="UP000325273">
    <property type="component" value="Unassembled WGS sequence"/>
</dbReference>
<feature type="region of interest" description="Disordered" evidence="1">
    <location>
        <begin position="332"/>
        <end position="356"/>
    </location>
</feature>
<evidence type="ECO:0000256" key="1">
    <source>
        <dbReference type="SAM" id="MobiDB-lite"/>
    </source>
</evidence>
<feature type="region of interest" description="Disordered" evidence="1">
    <location>
        <begin position="1"/>
        <end position="43"/>
    </location>
</feature>
<feature type="region of interest" description="Disordered" evidence="1">
    <location>
        <begin position="158"/>
        <end position="212"/>
    </location>
</feature>
<protein>
    <submittedName>
        <fullName evidence="2">Uncharacterized protein</fullName>
    </submittedName>
</protein>
<sequence>MSQARGRYAGSRDSVGQHPPRHVKKSPPNRQGQKYVKAPPRDSAQTASIFKTRSFQFLVDAVGAENIAIALESNMTRVAELMKGERFTPETAFHMETTLGLPHGFFDQPHPALAAETIARLKSPLDFLQTDDVPEVASEALKPTSTLPVDQKPIIEDSLSEEVQMPKKVAGGSPETQKNRRSETAGQVKPHAPLEASPSKARTSRQAPQQQALALSENAEVENIRRANLHVLTSRNGSKARLGVVMEMTGSNTAHRLYGKKRMDSVEANRFTERLGLPMGWLDVPRTEAEIPESVALLLTPASRARVSGQQHETPSVAANDKVSGKLANAKGRARRARAGVPNGVESPSPVSADVAEEKESIVLSPEVHVGDSHDNLVGRSLDESVGETPAAIAATVELLPASARPQPSPVPLPLASVTSLDNLLGIEPIAEALIKTLAGKARTGRLDELKALELLQQALLL</sequence>
<feature type="compositionally biased region" description="Polar residues" evidence="1">
    <location>
        <begin position="200"/>
        <end position="212"/>
    </location>
</feature>
<dbReference type="AlphaFoldDB" id="A0A5B0G9J6"/>
<accession>A0A5B0G9J6</accession>
<organism evidence="2 3">
    <name type="scientific">Paraburkholderia panacisoli</name>
    <dbReference type="NCBI Taxonomy" id="2603818"/>
    <lineage>
        <taxon>Bacteria</taxon>
        <taxon>Pseudomonadati</taxon>
        <taxon>Pseudomonadota</taxon>
        <taxon>Betaproteobacteria</taxon>
        <taxon>Burkholderiales</taxon>
        <taxon>Burkholderiaceae</taxon>
        <taxon>Paraburkholderia</taxon>
    </lineage>
</organism>
<dbReference type="RefSeq" id="WP_149675847.1">
    <property type="nucleotide sequence ID" value="NZ_VTUZ01000055.1"/>
</dbReference>
<proteinExistence type="predicted"/>